<evidence type="ECO:0000256" key="4">
    <source>
        <dbReference type="SAM" id="MobiDB-lite"/>
    </source>
</evidence>
<keyword evidence="3" id="KW-0833">Ubl conjugation pathway</keyword>
<dbReference type="EMBL" id="JAEHOC010000014">
    <property type="protein sequence ID" value="KAG2435773.1"/>
    <property type="molecule type" value="Genomic_DNA"/>
</dbReference>
<keyword evidence="2" id="KW-0808">Transferase</keyword>
<evidence type="ECO:0000259" key="7">
    <source>
        <dbReference type="Pfam" id="PF25041"/>
    </source>
</evidence>
<feature type="compositionally biased region" description="Gly residues" evidence="4">
    <location>
        <begin position="441"/>
        <end position="458"/>
    </location>
</feature>
<dbReference type="Pfam" id="PF09743">
    <property type="entry name" value="E3_UFM1_ligase"/>
    <property type="match status" value="1"/>
</dbReference>
<dbReference type="PANTHER" id="PTHR31057:SF0">
    <property type="entry name" value="E3 UFM1-PROTEIN LIGASE 1"/>
    <property type="match status" value="1"/>
</dbReference>
<dbReference type="InterPro" id="IPR056761">
    <property type="entry name" value="Ufl1-like_C"/>
</dbReference>
<comment type="caution">
    <text evidence="8">The sequence shown here is derived from an EMBL/GenBank/DDBJ whole genome shotgun (WGS) entry which is preliminary data.</text>
</comment>
<accession>A0A835SZ03</accession>
<dbReference type="InterPro" id="IPR056579">
    <property type="entry name" value="Ufl1_N"/>
</dbReference>
<feature type="domain" description="E3 UFM1-protein ligase-like C-terminal" evidence="7">
    <location>
        <begin position="727"/>
        <end position="824"/>
    </location>
</feature>
<proteinExistence type="inferred from homology"/>
<dbReference type="GO" id="GO:0034976">
    <property type="term" value="P:response to endoplasmic reticulum stress"/>
    <property type="evidence" value="ECO:0007669"/>
    <property type="project" value="TreeGrafter"/>
</dbReference>
<evidence type="ECO:0000259" key="6">
    <source>
        <dbReference type="Pfam" id="PF23659"/>
    </source>
</evidence>
<feature type="region of interest" description="Disordered" evidence="4">
    <location>
        <begin position="436"/>
        <end position="520"/>
    </location>
</feature>
<protein>
    <recommendedName>
        <fullName evidence="10">E3 UFM1-protein ligase 1 homolog</fullName>
    </recommendedName>
</protein>
<gene>
    <name evidence="8" type="ORF">HXX76_006969</name>
</gene>
<evidence type="ECO:0000256" key="3">
    <source>
        <dbReference type="ARBA" id="ARBA00022786"/>
    </source>
</evidence>
<evidence type="ECO:0000313" key="9">
    <source>
        <dbReference type="Proteomes" id="UP000650467"/>
    </source>
</evidence>
<dbReference type="Proteomes" id="UP000650467">
    <property type="component" value="Unassembled WGS sequence"/>
</dbReference>
<feature type="compositionally biased region" description="Gly residues" evidence="4">
    <location>
        <begin position="490"/>
        <end position="504"/>
    </location>
</feature>
<evidence type="ECO:0000256" key="2">
    <source>
        <dbReference type="ARBA" id="ARBA00022679"/>
    </source>
</evidence>
<evidence type="ECO:0000256" key="1">
    <source>
        <dbReference type="ARBA" id="ARBA00010789"/>
    </source>
</evidence>
<reference evidence="8" key="1">
    <citation type="journal article" date="2020" name="bioRxiv">
        <title>Comparative genomics of Chlamydomonas.</title>
        <authorList>
            <person name="Craig R.J."/>
            <person name="Hasan A.R."/>
            <person name="Ness R.W."/>
            <person name="Keightley P.D."/>
        </authorList>
    </citation>
    <scope>NUCLEOTIDE SEQUENCE</scope>
    <source>
        <strain evidence="8">SAG 7.73</strain>
    </source>
</reference>
<evidence type="ECO:0000259" key="5">
    <source>
        <dbReference type="Pfam" id="PF09743"/>
    </source>
</evidence>
<dbReference type="InterPro" id="IPR018611">
    <property type="entry name" value="Ufl1"/>
</dbReference>
<comment type="similarity">
    <text evidence="1">Belongs to the UFL1 family.</text>
</comment>
<feature type="domain" description="E3 UFM1-protein ligase 1-like" evidence="6">
    <location>
        <begin position="591"/>
        <end position="722"/>
    </location>
</feature>
<dbReference type="GO" id="GO:0061666">
    <property type="term" value="F:UFM1 ligase activity"/>
    <property type="evidence" value="ECO:0007669"/>
    <property type="project" value="InterPro"/>
</dbReference>
<dbReference type="OrthoDB" id="10258297at2759"/>
<sequence>MEAALGLDLGSLLSQLTATQQAKTSAKLSERNVVELINKLRQLGILSEGELLHTLNGKEYMTVERLRAEVQKALRQAGGRLALVELPTIVGVDLIHCERQVAAIIAQSAGAVQEVNGELITTQYLDTIASEINDQLQESGQINVGELAAQYGLATELVMNVVTSRLGTVIQGRLEAGLLYTQSYLRALKAQLRGALRAATGPVMVAALLREVGLGAGEATGGGGSGLAAALAAGGGGGVIATLIDELVQEGSLRGSLKGGGSSWTPAVYGEVAAEAVANFYTQNGWVGYDTVRRMGISNERAHLKAAFPDGITLESAYVAPQLVATLEAAVEDVVAANAHAVSLGGGGGGGVSGGWADVGPLLPSALGPADVAALLERLAVLREAERRPAKERKAHVIGGTWVLSAALIAALQEKVDAEARALAHKALAERKASGGAAASAGGGGGAAAGGGGGGGGKGGKKGAAAAADDDDDDDWSTGPKGKAGKGKKGGGGGKAAAAGGGKGGAKDAGGKGGGGKDGGAGGGGVTAGWIASKLPGWCPDMDWEDDGGGGGEDKAAAVAALLLGGAVVAYEEALQAAFTAGAEERRRAKDALARSLEEAYGRLLLYGGGAEGFTAAGDEATATTLQRHALRTTGAECADLLHRWARAEYQPEGAEGAAPAAASAPGFLSAAEVKALLRAVPPDVAEGLAAAAEVPGAAAVRDAEALLDRGSAAVGVRVRKLDKKSEKAALAALRERLLGQLAAEADPPAALALMVPLAHLRITGKAVSLPGKALGPVLSRLGALAGAEGGGVSEELAGCVRGLAALHEGVVEYLRAQSGGGGGGGETGAMLERLTASLPPLKNALGLQVAGGAAPAPAPAPAAAEAEA</sequence>
<keyword evidence="9" id="KW-1185">Reference proteome</keyword>
<dbReference type="PANTHER" id="PTHR31057">
    <property type="entry name" value="E3 UFM1-PROTEIN LIGASE 1"/>
    <property type="match status" value="1"/>
</dbReference>
<dbReference type="Pfam" id="PF25041">
    <property type="entry name" value="UFL1_C"/>
    <property type="match status" value="1"/>
</dbReference>
<name>A0A835SZ03_CHLIN</name>
<feature type="domain" description="E3 UFM1-protein ligase 1-like N-terminal" evidence="5">
    <location>
        <begin position="9"/>
        <end position="302"/>
    </location>
</feature>
<evidence type="ECO:0000313" key="8">
    <source>
        <dbReference type="EMBL" id="KAG2435773.1"/>
    </source>
</evidence>
<dbReference type="GO" id="GO:0005789">
    <property type="term" value="C:endoplasmic reticulum membrane"/>
    <property type="evidence" value="ECO:0007669"/>
    <property type="project" value="TreeGrafter"/>
</dbReference>
<dbReference type="AlphaFoldDB" id="A0A835SZ03"/>
<feature type="compositionally biased region" description="Gly residues" evidence="4">
    <location>
        <begin position="511"/>
        <end position="520"/>
    </location>
</feature>
<dbReference type="Pfam" id="PF23659">
    <property type="entry name" value="UFL1"/>
    <property type="match status" value="1"/>
</dbReference>
<organism evidence="8 9">
    <name type="scientific">Chlamydomonas incerta</name>
    <dbReference type="NCBI Taxonomy" id="51695"/>
    <lineage>
        <taxon>Eukaryota</taxon>
        <taxon>Viridiplantae</taxon>
        <taxon>Chlorophyta</taxon>
        <taxon>core chlorophytes</taxon>
        <taxon>Chlorophyceae</taxon>
        <taxon>CS clade</taxon>
        <taxon>Chlamydomonadales</taxon>
        <taxon>Chlamydomonadaceae</taxon>
        <taxon>Chlamydomonas</taxon>
    </lineage>
</organism>
<evidence type="ECO:0008006" key="10">
    <source>
        <dbReference type="Google" id="ProtNLM"/>
    </source>
</evidence>
<dbReference type="InterPro" id="IPR056580">
    <property type="entry name" value="Ufl1_dom"/>
</dbReference>
<dbReference type="GO" id="GO:1990592">
    <property type="term" value="P:protein K69-linked ufmylation"/>
    <property type="evidence" value="ECO:0007669"/>
    <property type="project" value="TreeGrafter"/>
</dbReference>
<dbReference type="GO" id="GO:0032434">
    <property type="term" value="P:regulation of proteasomal ubiquitin-dependent protein catabolic process"/>
    <property type="evidence" value="ECO:0007669"/>
    <property type="project" value="TreeGrafter"/>
</dbReference>